<feature type="transmembrane region" description="Helical" evidence="1">
    <location>
        <begin position="21"/>
        <end position="46"/>
    </location>
</feature>
<proteinExistence type="predicted"/>
<dbReference type="RefSeq" id="WP_115168642.1">
    <property type="nucleotide sequence ID" value="NZ_UGYW01000001.1"/>
</dbReference>
<reference evidence="2 3" key="1">
    <citation type="submission" date="2018-06" db="EMBL/GenBank/DDBJ databases">
        <authorList>
            <consortium name="Pathogen Informatics"/>
            <person name="Doyle S."/>
        </authorList>
    </citation>
    <scope>NUCLEOTIDE SEQUENCE [LARGE SCALE GENOMIC DNA]</scope>
    <source>
        <strain evidence="2 3">NCTC11388</strain>
    </source>
</reference>
<feature type="transmembrane region" description="Helical" evidence="1">
    <location>
        <begin position="52"/>
        <end position="73"/>
    </location>
</feature>
<name>A0A380B880_SPHSI</name>
<dbReference type="Proteomes" id="UP000254893">
    <property type="component" value="Unassembled WGS sequence"/>
</dbReference>
<keyword evidence="1" id="KW-0812">Transmembrane</keyword>
<evidence type="ECO:0000256" key="1">
    <source>
        <dbReference type="SAM" id="Phobius"/>
    </source>
</evidence>
<gene>
    <name evidence="2" type="ORF">NCTC11388_00025</name>
</gene>
<evidence type="ECO:0000313" key="2">
    <source>
        <dbReference type="EMBL" id="SUI96559.1"/>
    </source>
</evidence>
<evidence type="ECO:0000313" key="3">
    <source>
        <dbReference type="Proteomes" id="UP000254893"/>
    </source>
</evidence>
<keyword evidence="1" id="KW-1133">Transmembrane helix</keyword>
<keyword evidence="1" id="KW-0472">Membrane</keyword>
<sequence length="159" mass="17855">MPVNYSTDKNIITVSDPEYSVFGFSILLLLSVISGIIVLILIITGLVTGFDIISVIVICVLLGCSIYMIRMLLWIRYGKEILDISDKHRLIYIADYGYFKDTQPAISLSDLNIEFVPVAEGDEITLLFYKDQQKIHTVHPLSLAEAQQLKTVILSYSGH</sequence>
<dbReference type="EMBL" id="UGYW01000001">
    <property type="protein sequence ID" value="SUI96559.1"/>
    <property type="molecule type" value="Genomic_DNA"/>
</dbReference>
<protein>
    <submittedName>
        <fullName evidence="2">Uncharacterized protein</fullName>
    </submittedName>
</protein>
<organism evidence="2 3">
    <name type="scientific">Sphingobacterium spiritivorum</name>
    <name type="common">Flavobacterium spiritivorum</name>
    <dbReference type="NCBI Taxonomy" id="258"/>
    <lineage>
        <taxon>Bacteria</taxon>
        <taxon>Pseudomonadati</taxon>
        <taxon>Bacteroidota</taxon>
        <taxon>Sphingobacteriia</taxon>
        <taxon>Sphingobacteriales</taxon>
        <taxon>Sphingobacteriaceae</taxon>
        <taxon>Sphingobacterium</taxon>
    </lineage>
</organism>
<accession>A0A380B880</accession>
<dbReference type="AlphaFoldDB" id="A0A380B880"/>